<sequence length="32" mass="3908">MAMIRDIRIYGWSYLLYHLFEMPHLDAIEIPV</sequence>
<dbReference type="EMBL" id="MT630749">
    <property type="protein sequence ID" value="QNO42558.1"/>
    <property type="molecule type" value="Genomic_DNA"/>
</dbReference>
<protein>
    <submittedName>
        <fullName evidence="1">Uncharacterized protein</fullName>
    </submittedName>
</protein>
<accession>A0A7G9Y3H4</accession>
<organism evidence="1">
    <name type="scientific">Candidatus Methanogaster sp. ANME-2c ERB4</name>
    <dbReference type="NCBI Taxonomy" id="2759911"/>
    <lineage>
        <taxon>Archaea</taxon>
        <taxon>Methanobacteriati</taxon>
        <taxon>Methanobacteriota</taxon>
        <taxon>Stenosarchaea group</taxon>
        <taxon>Methanomicrobia</taxon>
        <taxon>Methanosarcinales</taxon>
        <taxon>ANME-2 cluster</taxon>
        <taxon>Candidatus Methanogasteraceae</taxon>
        <taxon>Candidatus Methanogaster</taxon>
    </lineage>
</organism>
<name>A0A7G9Y3H4_9EURY</name>
<reference evidence="1" key="1">
    <citation type="submission" date="2020-06" db="EMBL/GenBank/DDBJ databases">
        <title>Unique genomic features of the anaerobic methanotrophic archaea.</title>
        <authorList>
            <person name="Chadwick G.L."/>
            <person name="Skennerton C.T."/>
            <person name="Laso-Perez R."/>
            <person name="Leu A.O."/>
            <person name="Speth D.R."/>
            <person name="Yu H."/>
            <person name="Morgan-Lang C."/>
            <person name="Hatzenpichler R."/>
            <person name="Goudeau D."/>
            <person name="Malmstrom R."/>
            <person name="Brazelton W.J."/>
            <person name="Woyke T."/>
            <person name="Hallam S.J."/>
            <person name="Tyson G.W."/>
            <person name="Wegener G."/>
            <person name="Boetius A."/>
            <person name="Orphan V."/>
        </authorList>
    </citation>
    <scope>NUCLEOTIDE SEQUENCE</scope>
</reference>
<dbReference type="AlphaFoldDB" id="A0A7G9Y3H4"/>
<evidence type="ECO:0000313" key="1">
    <source>
        <dbReference type="EMBL" id="QNO42558.1"/>
    </source>
</evidence>
<proteinExistence type="predicted"/>
<gene>
    <name evidence="1" type="ORF">MMHALIEK_00034</name>
</gene>